<comment type="function">
    <text evidence="4">Plays a role in vesicle-mediated protein trafficking to lysosomal compartments including the endocytic membrane transport and autophagic pathways. Believed to act as a core component of the putative HOPS and CORVET endosomal tethering complexes.</text>
</comment>
<comment type="caution">
    <text evidence="7">The sequence shown here is derived from an EMBL/GenBank/DDBJ whole genome shotgun (WGS) entry which is preliminary data.</text>
</comment>
<keyword evidence="4" id="KW-0458">Lysosome</keyword>
<evidence type="ECO:0000256" key="1">
    <source>
        <dbReference type="ARBA" id="ARBA00009250"/>
    </source>
</evidence>
<evidence type="ECO:0000259" key="6">
    <source>
        <dbReference type="Pfam" id="PF04841"/>
    </source>
</evidence>
<dbReference type="InterPro" id="IPR038132">
    <property type="entry name" value="Vps16_C_sf"/>
</dbReference>
<proteinExistence type="inferred from homology"/>
<dbReference type="PANTHER" id="PTHR12811:SF0">
    <property type="entry name" value="VACUOLAR PROTEIN SORTING-ASSOCIATED PROTEIN 16 HOMOLOG"/>
    <property type="match status" value="1"/>
</dbReference>
<dbReference type="FunFam" id="1.10.150.780:FF:000001">
    <property type="entry name" value="Vacuolar protein sorting-associated protein 16 homolog"/>
    <property type="match status" value="1"/>
</dbReference>
<evidence type="ECO:0000256" key="4">
    <source>
        <dbReference type="PIRNR" id="PIRNR007949"/>
    </source>
</evidence>
<evidence type="ECO:0000259" key="5">
    <source>
        <dbReference type="Pfam" id="PF04840"/>
    </source>
</evidence>
<comment type="subunit">
    <text evidence="3">Core component of at least two putative endosomal tethering complexes, the homotypic fusion and vacuole protein sorting (HOPS) complex and the class C core vacuole/endosome tethering (CORVET) complex. Their common core is composed of the class C Vps proteins VPS11, VPS16, VPS18 and VPS33A, which in HOPS further associates with VPS39 and VPS41 and in CORVET with VPS8 and TGFBRAP1. Interacts with RAB5C. Interacts with STX17, MON1B. Associates with adapter protein complex 3 (AP-3) and clathrin:AP-3 complexes.</text>
</comment>
<keyword evidence="4" id="KW-0813">Transport</keyword>
<comment type="similarity">
    <text evidence="1 4">Belongs to the VPS16 family.</text>
</comment>
<accession>A0A8S4N2I7</accession>
<dbReference type="InterPro" id="IPR016534">
    <property type="entry name" value="VPS16"/>
</dbReference>
<evidence type="ECO:0000256" key="2">
    <source>
        <dbReference type="ARBA" id="ARBA00017947"/>
    </source>
</evidence>
<sequence length="830" mass="94829">MALISADWNPLGEVFYRKHELYTMEWSDLVDLNKFVVAAAPYGGPIALIRDENKFVRVQGATKPIIYIYSASGIELSAIRWNSGHVIAMGWSVTEDLLCIQDDGVVLVYDIFGTFKRTFSMGQEAKDTKVIECKIFNSFNGTGIAVVTSTYRIFIINNVDDPRIRRLAEVPGLNKPPSSWAIINHERQSRALVAKDAELYLVDHGGQYTEQHPDVKTTVNSFVEMSVSVNNKYLALFSDTGLLWIGSSDLSRMYCEFDTKSPSRPLQLSWCGTGAVVGQWENIVLMVGPGKDWVKYSFDGPVHMVPEIDGLRIISKTTHEFLQKVPAVTEDIFKIGSMSPGAMLFEASREFQRGSQRADEYIRMIPDIGRAVEECIEAAGEEHEPSKQQLLLRAASFGKCFLTDIQPESFVNMCQMLRVLNNIHDYKLAIPLTKTQLEQLTVPVLIDRLVLRRQYCLAIRICQYLNIPEADGASRILAHWACYKVQQTHVDDELVATAIANKLGDTPGVSYSEIANKAIECGRTELAIRLLDFEPKAAEQVPLLMKMKRDTNALYKSIESGDTDLMYTVILHLKEIMPLGDFLMTIRTHPIAHALYLQFCREENKEMLRELYYQEDNFQQEANCRVVESYGEERLEVKLTSLVAAQDAYTKSKNEWAARQTEEQVKLLKYQRRLEEELNRQYMDLSLHQTMYKLTMEANHKLAESLRKEFKVPDRRFWWLRVNALCESNDWTELEKFSKSKKSPIGYEPFVDGCIKYGNRHEATKYLPKVSQENKVNCYIKVGQLDQAAEFAFLQKSIDDLNIVQQKCGPMNRATVEKIQTMKAQLQTKR</sequence>
<name>A0A8S4N2I7_OWEFU</name>
<keyword evidence="4" id="KW-0653">Protein transport</keyword>
<dbReference type="Gene3D" id="1.10.150.780">
    <property type="entry name" value="Vps16, C-terminal region"/>
    <property type="match status" value="1"/>
</dbReference>
<evidence type="ECO:0000256" key="3">
    <source>
        <dbReference type="ARBA" id="ARBA00061859"/>
    </source>
</evidence>
<dbReference type="GO" id="GO:0003779">
    <property type="term" value="F:actin binding"/>
    <property type="evidence" value="ECO:0007669"/>
    <property type="project" value="TreeGrafter"/>
</dbReference>
<keyword evidence="8" id="KW-1185">Reference proteome</keyword>
<dbReference type="GO" id="GO:0030897">
    <property type="term" value="C:HOPS complex"/>
    <property type="evidence" value="ECO:0007669"/>
    <property type="project" value="UniProtKB-UniRule"/>
</dbReference>
<dbReference type="SUPFAM" id="SSF50978">
    <property type="entry name" value="WD40 repeat-like"/>
    <property type="match status" value="1"/>
</dbReference>
<dbReference type="EMBL" id="CAIIXF020000001">
    <property type="protein sequence ID" value="CAH1775290.1"/>
    <property type="molecule type" value="Genomic_DNA"/>
</dbReference>
<protein>
    <recommendedName>
        <fullName evidence="2 4">Vacuolar protein sorting-associated protein 16 homolog</fullName>
    </recommendedName>
</protein>
<dbReference type="PIRSF" id="PIRSF007949">
    <property type="entry name" value="VPS16"/>
    <property type="match status" value="1"/>
</dbReference>
<dbReference type="GO" id="GO:0031902">
    <property type="term" value="C:late endosome membrane"/>
    <property type="evidence" value="ECO:0007669"/>
    <property type="project" value="UniProtKB-SubCell"/>
</dbReference>
<organism evidence="7 8">
    <name type="scientific">Owenia fusiformis</name>
    <name type="common">Polychaete worm</name>
    <dbReference type="NCBI Taxonomy" id="6347"/>
    <lineage>
        <taxon>Eukaryota</taxon>
        <taxon>Metazoa</taxon>
        <taxon>Spiralia</taxon>
        <taxon>Lophotrochozoa</taxon>
        <taxon>Annelida</taxon>
        <taxon>Polychaeta</taxon>
        <taxon>Sedentaria</taxon>
        <taxon>Canalipalpata</taxon>
        <taxon>Sabellida</taxon>
        <taxon>Oweniida</taxon>
        <taxon>Oweniidae</taxon>
        <taxon>Owenia</taxon>
    </lineage>
</organism>
<dbReference type="OrthoDB" id="1792at2759"/>
<dbReference type="GO" id="GO:0005765">
    <property type="term" value="C:lysosomal membrane"/>
    <property type="evidence" value="ECO:0007669"/>
    <property type="project" value="UniProtKB-SubCell"/>
</dbReference>
<keyword evidence="4" id="KW-0967">Endosome</keyword>
<dbReference type="GO" id="GO:0016197">
    <property type="term" value="P:endosomal transport"/>
    <property type="evidence" value="ECO:0007669"/>
    <property type="project" value="TreeGrafter"/>
</dbReference>
<dbReference type="AlphaFoldDB" id="A0A8S4N2I7"/>
<dbReference type="Proteomes" id="UP000749559">
    <property type="component" value="Unassembled WGS sequence"/>
</dbReference>
<reference evidence="7" key="1">
    <citation type="submission" date="2022-03" db="EMBL/GenBank/DDBJ databases">
        <authorList>
            <person name="Martin C."/>
        </authorList>
    </citation>
    <scope>NUCLEOTIDE SEQUENCE</scope>
</reference>
<comment type="subcellular location">
    <subcellularLocation>
        <location evidence="4">Late endosome membrane</location>
        <topology evidence="4">Peripheral membrane protein</topology>
        <orientation evidence="4">Cytoplasmic side</orientation>
    </subcellularLocation>
    <subcellularLocation>
        <location evidence="4">Lysosome membrane</location>
        <topology evidence="4">Peripheral membrane protein</topology>
        <orientation evidence="4">Cytoplasmic side</orientation>
    </subcellularLocation>
    <text evidence="4">Cytoplasmic, peripheral membrane protein associated with late endosomes/lysosomes.</text>
</comment>
<dbReference type="GO" id="GO:0033263">
    <property type="term" value="C:CORVET complex"/>
    <property type="evidence" value="ECO:0007669"/>
    <property type="project" value="UniProtKB-UniRule"/>
</dbReference>
<dbReference type="PANTHER" id="PTHR12811">
    <property type="entry name" value="VACUOLAR PROTEIN SORTING VPS16"/>
    <property type="match status" value="1"/>
</dbReference>
<keyword evidence="4" id="KW-0472">Membrane</keyword>
<feature type="domain" description="Vps16 C-terminal" evidence="5">
    <location>
        <begin position="509"/>
        <end position="825"/>
    </location>
</feature>
<evidence type="ECO:0000313" key="8">
    <source>
        <dbReference type="Proteomes" id="UP000749559"/>
    </source>
</evidence>
<dbReference type="Pfam" id="PF04841">
    <property type="entry name" value="Vps16_N"/>
    <property type="match status" value="1"/>
</dbReference>
<gene>
    <name evidence="7" type="ORF">OFUS_LOCUS2615</name>
</gene>
<dbReference type="GO" id="GO:0042144">
    <property type="term" value="P:vacuole fusion, non-autophagic"/>
    <property type="evidence" value="ECO:0007669"/>
    <property type="project" value="TreeGrafter"/>
</dbReference>
<dbReference type="InterPro" id="IPR006926">
    <property type="entry name" value="Vps16_N"/>
</dbReference>
<evidence type="ECO:0000313" key="7">
    <source>
        <dbReference type="EMBL" id="CAH1775290.1"/>
    </source>
</evidence>
<dbReference type="InterPro" id="IPR036322">
    <property type="entry name" value="WD40_repeat_dom_sf"/>
</dbReference>
<dbReference type="GO" id="GO:0006886">
    <property type="term" value="P:intracellular protein transport"/>
    <property type="evidence" value="ECO:0007669"/>
    <property type="project" value="InterPro"/>
</dbReference>
<dbReference type="InterPro" id="IPR006925">
    <property type="entry name" value="Vps16_C"/>
</dbReference>
<dbReference type="Pfam" id="PF04840">
    <property type="entry name" value="Vps16_C"/>
    <property type="match status" value="1"/>
</dbReference>
<feature type="domain" description="Vps16 N-terminal" evidence="6">
    <location>
        <begin position="5"/>
        <end position="411"/>
    </location>
</feature>